<feature type="domain" description="ABC-type transport auxiliary lipoprotein component" evidence="1">
    <location>
        <begin position="54"/>
        <end position="218"/>
    </location>
</feature>
<dbReference type="Proteomes" id="UP001212602">
    <property type="component" value="Unassembled WGS sequence"/>
</dbReference>
<dbReference type="Gene3D" id="3.40.50.10610">
    <property type="entry name" value="ABC-type transport auxiliary lipoprotein component"/>
    <property type="match status" value="1"/>
</dbReference>
<comment type="caution">
    <text evidence="2">The sequence shown here is derived from an EMBL/GenBank/DDBJ whole genome shotgun (WGS) entry which is preliminary data.</text>
</comment>
<evidence type="ECO:0000259" key="1">
    <source>
        <dbReference type="Pfam" id="PF03886"/>
    </source>
</evidence>
<keyword evidence="3" id="KW-1185">Reference proteome</keyword>
<dbReference type="AlphaFoldDB" id="A0AAE3NBT7"/>
<evidence type="ECO:0000313" key="3">
    <source>
        <dbReference type="Proteomes" id="UP001212602"/>
    </source>
</evidence>
<evidence type="ECO:0000313" key="2">
    <source>
        <dbReference type="EMBL" id="MDA7418239.1"/>
    </source>
</evidence>
<protein>
    <submittedName>
        <fullName evidence="2">ABC-type transport auxiliary lipoprotein family protein</fullName>
    </submittedName>
</protein>
<dbReference type="Pfam" id="PF03886">
    <property type="entry name" value="ABC_trans_aux"/>
    <property type="match status" value="1"/>
</dbReference>
<gene>
    <name evidence="2" type="ORF">PGB34_17880</name>
</gene>
<reference evidence="2" key="1">
    <citation type="submission" date="2023-01" db="EMBL/GenBank/DDBJ databases">
        <title>Xenophilus mangrovi sp. nov., isolated from soil of Mangrove nature reserve.</title>
        <authorList>
            <person name="Xu S."/>
            <person name="Liu Z."/>
            <person name="Xu Y."/>
        </authorList>
    </citation>
    <scope>NUCLEOTIDE SEQUENCE</scope>
    <source>
        <strain evidence="2">YW8</strain>
    </source>
</reference>
<name>A0AAE3NBT7_9BURK</name>
<dbReference type="RefSeq" id="WP_271429458.1">
    <property type="nucleotide sequence ID" value="NZ_JAQIPB010000009.1"/>
</dbReference>
<organism evidence="2 3">
    <name type="scientific">Xenophilus arseniciresistens</name>
    <dbReference type="NCBI Taxonomy" id="1283306"/>
    <lineage>
        <taxon>Bacteria</taxon>
        <taxon>Pseudomonadati</taxon>
        <taxon>Pseudomonadota</taxon>
        <taxon>Betaproteobacteria</taxon>
        <taxon>Burkholderiales</taxon>
        <taxon>Comamonadaceae</taxon>
        <taxon>Xenophilus</taxon>
    </lineage>
</organism>
<sequence>MHHSFIFPARRHRARLASRWLLAGSAALLMSACGALPDKPQRATLYDFGPGALQAVPVASSAQQPALVLADIDASGRLESTQLLYRLGYADAQVLHAYSQARWSQPPAQLLRQRLRETLATGRTVLGPDEAAAIARQDGRVPDVLRISLDEFSHYFEAPQQSSGLLRLRATLLRNGPAGDRVLAQRSFTVQRPAPTADAPGGVKALTAASDAVLAEIAQWVVATQR</sequence>
<dbReference type="SUPFAM" id="SSF159594">
    <property type="entry name" value="XCC0632-like"/>
    <property type="match status" value="1"/>
</dbReference>
<dbReference type="EMBL" id="JAQIPB010000009">
    <property type="protein sequence ID" value="MDA7418239.1"/>
    <property type="molecule type" value="Genomic_DNA"/>
</dbReference>
<keyword evidence="2" id="KW-0449">Lipoprotein</keyword>
<accession>A0AAE3NBT7</accession>
<proteinExistence type="predicted"/>
<dbReference type="InterPro" id="IPR005586">
    <property type="entry name" value="ABC_trans_aux"/>
</dbReference>